<keyword evidence="2" id="KW-1185">Reference proteome</keyword>
<name>A0A0P6C647_9CRUS</name>
<protein>
    <submittedName>
        <fullName evidence="1">Uncharacterized protein</fullName>
    </submittedName>
</protein>
<organism evidence="1 2">
    <name type="scientific">Daphnia magna</name>
    <dbReference type="NCBI Taxonomy" id="35525"/>
    <lineage>
        <taxon>Eukaryota</taxon>
        <taxon>Metazoa</taxon>
        <taxon>Ecdysozoa</taxon>
        <taxon>Arthropoda</taxon>
        <taxon>Crustacea</taxon>
        <taxon>Branchiopoda</taxon>
        <taxon>Diplostraca</taxon>
        <taxon>Cladocera</taxon>
        <taxon>Anomopoda</taxon>
        <taxon>Daphniidae</taxon>
        <taxon>Daphnia</taxon>
    </lineage>
</organism>
<dbReference type="Proteomes" id="UP000076858">
    <property type="component" value="Unassembled WGS sequence"/>
</dbReference>
<dbReference type="EMBL" id="LRGB01000512">
    <property type="protein sequence ID" value="KZS18898.1"/>
    <property type="molecule type" value="Genomic_DNA"/>
</dbReference>
<sequence>MQMYIFMRLMSAQFRMPIEIVSRNQSPRFMPVVIDSYFTGLTAEHIVRLSVLHSRIPQIALSLSLYFVSANLTTASIEKTMRYWPRSL</sequence>
<evidence type="ECO:0000313" key="1">
    <source>
        <dbReference type="EMBL" id="KZS18898.1"/>
    </source>
</evidence>
<comment type="caution">
    <text evidence="1">The sequence shown here is derived from an EMBL/GenBank/DDBJ whole genome shotgun (WGS) entry which is preliminary data.</text>
</comment>
<gene>
    <name evidence="1" type="ORF">APZ42_015513</name>
</gene>
<dbReference type="AlphaFoldDB" id="A0A0P6C647"/>
<proteinExistence type="predicted"/>
<evidence type="ECO:0000313" key="2">
    <source>
        <dbReference type="Proteomes" id="UP000076858"/>
    </source>
</evidence>
<reference evidence="1 2" key="1">
    <citation type="submission" date="2016-03" db="EMBL/GenBank/DDBJ databases">
        <title>EvidentialGene: Evidence-directed Construction of Genes on Genomes.</title>
        <authorList>
            <person name="Gilbert D.G."/>
            <person name="Choi J.-H."/>
            <person name="Mockaitis K."/>
            <person name="Colbourne J."/>
            <person name="Pfrender M."/>
        </authorList>
    </citation>
    <scope>NUCLEOTIDE SEQUENCE [LARGE SCALE GENOMIC DNA]</scope>
    <source>
        <strain evidence="1 2">Xinb3</strain>
        <tissue evidence="1">Complete organism</tissue>
    </source>
</reference>
<accession>A0A0P6C647</accession>